<keyword evidence="1" id="KW-0472">Membrane</keyword>
<dbReference type="EMBL" id="FOPM01000050">
    <property type="protein sequence ID" value="SFH14349.1"/>
    <property type="molecule type" value="Genomic_DNA"/>
</dbReference>
<evidence type="ECO:0000313" key="2">
    <source>
        <dbReference type="EMBL" id="SFH14349.1"/>
    </source>
</evidence>
<organism evidence="2 3">
    <name type="scientific">Methylobacterium gossipiicola</name>
    <dbReference type="NCBI Taxonomy" id="582675"/>
    <lineage>
        <taxon>Bacteria</taxon>
        <taxon>Pseudomonadati</taxon>
        <taxon>Pseudomonadota</taxon>
        <taxon>Alphaproteobacteria</taxon>
        <taxon>Hyphomicrobiales</taxon>
        <taxon>Methylobacteriaceae</taxon>
        <taxon>Methylobacterium</taxon>
    </lineage>
</organism>
<proteinExistence type="predicted"/>
<evidence type="ECO:0000313" key="3">
    <source>
        <dbReference type="Proteomes" id="UP000199229"/>
    </source>
</evidence>
<feature type="transmembrane region" description="Helical" evidence="1">
    <location>
        <begin position="194"/>
        <end position="215"/>
    </location>
</feature>
<accession>A0A1I2XMT8</accession>
<feature type="transmembrane region" description="Helical" evidence="1">
    <location>
        <begin position="158"/>
        <end position="182"/>
    </location>
</feature>
<protein>
    <submittedName>
        <fullName evidence="2">Uncharacterized protein</fullName>
    </submittedName>
</protein>
<dbReference type="STRING" id="582675.SAMN05192565_1505"/>
<keyword evidence="1" id="KW-0812">Transmembrane</keyword>
<dbReference type="AlphaFoldDB" id="A0A1I2XMT8"/>
<sequence>MLSYFLSTISVRVRKAKLDLPVNDPKLIVVADIESGLADLERRISAGPKESEDAYWTAAYKLERLLALSEPAESLYSELKRRVAEASDENLPAAPRLAGLAEAAGLLALDGQQQPPTLRPGGEAILRPLLLDTLEELHWAFQRKFYSRPIRRSATSRIVWIGLFALFLFILPYVLIYVHAARGEIDRIANWSGLPLYACMTSGIFGALFSRLLYLQMNWNALSIGGLKDAREFTSILLRACVGMTGAVVVSFFLQSNVIGGGLFPEFREIGLEHAVYEAKNRDGTPGLLKLMLIYPSKALALLVVWSFLAGFSERLVPSLLQDTESKVKTAPATI</sequence>
<reference evidence="3" key="1">
    <citation type="submission" date="2016-10" db="EMBL/GenBank/DDBJ databases">
        <authorList>
            <person name="Varghese N."/>
            <person name="Submissions S."/>
        </authorList>
    </citation>
    <scope>NUCLEOTIDE SEQUENCE [LARGE SCALE GENOMIC DNA]</scope>
    <source>
        <strain evidence="3">Gh-105</strain>
    </source>
</reference>
<keyword evidence="3" id="KW-1185">Reference proteome</keyword>
<name>A0A1I2XMT8_9HYPH</name>
<evidence type="ECO:0000256" key="1">
    <source>
        <dbReference type="SAM" id="Phobius"/>
    </source>
</evidence>
<feature type="transmembrane region" description="Helical" evidence="1">
    <location>
        <begin position="236"/>
        <end position="254"/>
    </location>
</feature>
<feature type="transmembrane region" description="Helical" evidence="1">
    <location>
        <begin position="293"/>
        <end position="312"/>
    </location>
</feature>
<gene>
    <name evidence="2" type="ORF">SAMN05192565_1505</name>
</gene>
<keyword evidence="1" id="KW-1133">Transmembrane helix</keyword>
<dbReference type="RefSeq" id="WP_091975497.1">
    <property type="nucleotide sequence ID" value="NZ_FOPM01000050.1"/>
</dbReference>
<dbReference type="Proteomes" id="UP000199229">
    <property type="component" value="Unassembled WGS sequence"/>
</dbReference>